<dbReference type="AlphaFoldDB" id="A0A562UR42"/>
<reference evidence="2 3" key="1">
    <citation type="journal article" date="2013" name="Stand. Genomic Sci.">
        <title>Genomic Encyclopedia of Type Strains, Phase I: The one thousand microbial genomes (KMG-I) project.</title>
        <authorList>
            <person name="Kyrpides N.C."/>
            <person name="Woyke T."/>
            <person name="Eisen J.A."/>
            <person name="Garrity G."/>
            <person name="Lilburn T.G."/>
            <person name="Beck B.J."/>
            <person name="Whitman W.B."/>
            <person name="Hugenholtz P."/>
            <person name="Klenk H.P."/>
        </authorList>
    </citation>
    <scope>NUCLEOTIDE SEQUENCE [LARGE SCALE GENOMIC DNA]</scope>
    <source>
        <strain evidence="2 3">DSM 45044</strain>
    </source>
</reference>
<organism evidence="2 3">
    <name type="scientific">Stackebrandtia albiflava</name>
    <dbReference type="NCBI Taxonomy" id="406432"/>
    <lineage>
        <taxon>Bacteria</taxon>
        <taxon>Bacillati</taxon>
        <taxon>Actinomycetota</taxon>
        <taxon>Actinomycetes</taxon>
        <taxon>Glycomycetales</taxon>
        <taxon>Glycomycetaceae</taxon>
        <taxon>Stackebrandtia</taxon>
    </lineage>
</organism>
<dbReference type="NCBIfam" id="NF047509">
    <property type="entry name" value="Rv3131_FMN_oxido"/>
    <property type="match status" value="1"/>
</dbReference>
<feature type="region of interest" description="Disordered" evidence="1">
    <location>
        <begin position="199"/>
        <end position="236"/>
    </location>
</feature>
<protein>
    <recommendedName>
        <fullName evidence="4">Nitroreductase family protein</fullName>
    </recommendedName>
</protein>
<comment type="caution">
    <text evidence="2">The sequence shown here is derived from an EMBL/GenBank/DDBJ whole genome shotgun (WGS) entry which is preliminary data.</text>
</comment>
<dbReference type="PANTHER" id="PTHR23026:SF123">
    <property type="entry name" value="NAD(P)H NITROREDUCTASE RV3131-RELATED"/>
    <property type="match status" value="1"/>
</dbReference>
<dbReference type="Proteomes" id="UP000321617">
    <property type="component" value="Unassembled WGS sequence"/>
</dbReference>
<dbReference type="InterPro" id="IPR050627">
    <property type="entry name" value="Nitroreductase/BluB"/>
</dbReference>
<evidence type="ECO:0000256" key="1">
    <source>
        <dbReference type="SAM" id="MobiDB-lite"/>
    </source>
</evidence>
<evidence type="ECO:0008006" key="4">
    <source>
        <dbReference type="Google" id="ProtNLM"/>
    </source>
</evidence>
<evidence type="ECO:0000313" key="3">
    <source>
        <dbReference type="Proteomes" id="UP000321617"/>
    </source>
</evidence>
<evidence type="ECO:0000313" key="2">
    <source>
        <dbReference type="EMBL" id="TWJ08076.1"/>
    </source>
</evidence>
<dbReference type="SUPFAM" id="SSF55469">
    <property type="entry name" value="FMN-dependent nitroreductase-like"/>
    <property type="match status" value="2"/>
</dbReference>
<name>A0A562UR42_9ACTN</name>
<feature type="compositionally biased region" description="Basic residues" evidence="1">
    <location>
        <begin position="211"/>
        <end position="221"/>
    </location>
</feature>
<dbReference type="Gene3D" id="3.40.109.10">
    <property type="entry name" value="NADH Oxidase"/>
    <property type="match status" value="1"/>
</dbReference>
<keyword evidence="3" id="KW-1185">Reference proteome</keyword>
<dbReference type="PANTHER" id="PTHR23026">
    <property type="entry name" value="NADPH NITROREDUCTASE"/>
    <property type="match status" value="1"/>
</dbReference>
<gene>
    <name evidence="2" type="ORF">LX16_4296</name>
</gene>
<dbReference type="EMBL" id="VLLL01000008">
    <property type="protein sequence ID" value="TWJ08076.1"/>
    <property type="molecule type" value="Genomic_DNA"/>
</dbReference>
<proteinExistence type="predicted"/>
<sequence>MSQNSTDRNQALLSAVSVARFAPSVHNSQPWRWEIDNDTLRLSVDPRRRLKASDPDGRLMVFSCGAALHYARLALAAQGHPHPAVTRLAEDTVPDTGLLAVVAAGEPGETTEAAADSLRLMMSRHTDRWPVSDTPIPEPVLQRLQSAAEAEGGHFHLLRDPEVIELAAATDAAHRVIEADPHRTAELDRLTGVLRDDGTGVPAAAVNPRPGHVRVMPRRFGHGGPPESTPEDSETDASARYGLVFGTTDTAHAWLRAGEALSALWLAATDEGLSVEPFSEAIEVDTARARLTGLLMGIGYPLLVLRLGWSHAPGFAPPATPRMSVAEILRQARED</sequence>
<accession>A0A562UR42</accession>
<dbReference type="InterPro" id="IPR000415">
    <property type="entry name" value="Nitroreductase-like"/>
</dbReference>
<dbReference type="RefSeq" id="WP_425304439.1">
    <property type="nucleotide sequence ID" value="NZ_BAABIJ010000004.1"/>
</dbReference>
<dbReference type="GO" id="GO:0016491">
    <property type="term" value="F:oxidoreductase activity"/>
    <property type="evidence" value="ECO:0007669"/>
    <property type="project" value="InterPro"/>
</dbReference>